<dbReference type="EMBL" id="CP001029">
    <property type="protein sequence ID" value="ACB79519.1"/>
    <property type="molecule type" value="Genomic_DNA"/>
</dbReference>
<evidence type="ECO:0000313" key="2">
    <source>
        <dbReference type="EMBL" id="ACB79519.1"/>
    </source>
</evidence>
<proteinExistence type="predicted"/>
<dbReference type="HOGENOM" id="CLU_2142955_0_0_5"/>
<sequence length="112" mass="12171">MLNHEKSQSYNTAVGGIGYAGILTIFSLTHEMMPVWAKATVALLLLFSLTLYVGWVVGQMFVNVRVTQGHGAGIKKAMMSVWHLVLLGTILPALIAAGFMAVFYFRKIIGLG</sequence>
<reference evidence="2" key="1">
    <citation type="submission" date="2008-04" db="EMBL/GenBank/DDBJ databases">
        <title>Complete sequence of chromosome of Methylobacterium populi BJ001.</title>
        <authorList>
            <consortium name="US DOE Joint Genome Institute"/>
            <person name="Copeland A."/>
            <person name="Lucas S."/>
            <person name="Lapidus A."/>
            <person name="Glavina del Rio T."/>
            <person name="Dalin E."/>
            <person name="Tice H."/>
            <person name="Bruce D."/>
            <person name="Goodwin L."/>
            <person name="Pitluck S."/>
            <person name="Chertkov O."/>
            <person name="Brettin T."/>
            <person name="Detter J.C."/>
            <person name="Han C."/>
            <person name="Kuske C.R."/>
            <person name="Schmutz J."/>
            <person name="Larimer F."/>
            <person name="Land M."/>
            <person name="Hauser L."/>
            <person name="Kyrpides N."/>
            <person name="Mikhailova N."/>
            <person name="Marx C."/>
            <person name="Richardson P."/>
        </authorList>
    </citation>
    <scope>NUCLEOTIDE SEQUENCE [LARGE SCALE GENOMIC DNA]</scope>
    <source>
        <strain evidence="2">BJ001</strain>
    </source>
</reference>
<keyword evidence="1" id="KW-0472">Membrane</keyword>
<keyword evidence="1" id="KW-1133">Transmembrane helix</keyword>
<name>B1ZDH6_METPB</name>
<organism evidence="2 3">
    <name type="scientific">Methylorubrum populi (strain ATCC BAA-705 / NCIMB 13946 / BJ001)</name>
    <name type="common">Methylobacterium populi</name>
    <dbReference type="NCBI Taxonomy" id="441620"/>
    <lineage>
        <taxon>Bacteria</taxon>
        <taxon>Pseudomonadati</taxon>
        <taxon>Pseudomonadota</taxon>
        <taxon>Alphaproteobacteria</taxon>
        <taxon>Hyphomicrobiales</taxon>
        <taxon>Methylobacteriaceae</taxon>
        <taxon>Methylorubrum</taxon>
    </lineage>
</organism>
<feature type="transmembrane region" description="Helical" evidence="1">
    <location>
        <begin position="41"/>
        <end position="61"/>
    </location>
</feature>
<feature type="transmembrane region" description="Helical" evidence="1">
    <location>
        <begin position="81"/>
        <end position="105"/>
    </location>
</feature>
<protein>
    <submittedName>
        <fullName evidence="2">Uncharacterized protein</fullName>
    </submittedName>
</protein>
<accession>B1ZDH6</accession>
<keyword evidence="1" id="KW-0812">Transmembrane</keyword>
<dbReference type="KEGG" id="mpo:Mpop_1349"/>
<evidence type="ECO:0000313" key="3">
    <source>
        <dbReference type="Proteomes" id="UP000007136"/>
    </source>
</evidence>
<evidence type="ECO:0000256" key="1">
    <source>
        <dbReference type="SAM" id="Phobius"/>
    </source>
</evidence>
<dbReference type="AlphaFoldDB" id="B1ZDH6"/>
<dbReference type="RefSeq" id="WP_012453268.1">
    <property type="nucleotide sequence ID" value="NC_010725.1"/>
</dbReference>
<feature type="transmembrane region" description="Helical" evidence="1">
    <location>
        <begin position="12"/>
        <end position="29"/>
    </location>
</feature>
<gene>
    <name evidence="2" type="ordered locus">Mpop_1349</name>
</gene>
<dbReference type="Proteomes" id="UP000007136">
    <property type="component" value="Chromosome"/>
</dbReference>